<dbReference type="InterPro" id="IPR000477">
    <property type="entry name" value="RT_dom"/>
</dbReference>
<dbReference type="OrthoDB" id="410104at2759"/>
<feature type="domain" description="Reverse transcriptase" evidence="1">
    <location>
        <begin position="180"/>
        <end position="348"/>
    </location>
</feature>
<gene>
    <name evidence="2" type="ORF">TELCIR_11415</name>
</gene>
<dbReference type="EMBL" id="KZ347981">
    <property type="protein sequence ID" value="PIO66858.1"/>
    <property type="molecule type" value="Genomic_DNA"/>
</dbReference>
<evidence type="ECO:0000313" key="2">
    <source>
        <dbReference type="EMBL" id="PIO66858.1"/>
    </source>
</evidence>
<name>A0A2G9U9G8_TELCI</name>
<dbReference type="SUPFAM" id="SSF56672">
    <property type="entry name" value="DNA/RNA polymerases"/>
    <property type="match status" value="1"/>
</dbReference>
<organism evidence="2 3">
    <name type="scientific">Teladorsagia circumcincta</name>
    <name type="common">Brown stomach worm</name>
    <name type="synonym">Ostertagia circumcincta</name>
    <dbReference type="NCBI Taxonomy" id="45464"/>
    <lineage>
        <taxon>Eukaryota</taxon>
        <taxon>Metazoa</taxon>
        <taxon>Ecdysozoa</taxon>
        <taxon>Nematoda</taxon>
        <taxon>Chromadorea</taxon>
        <taxon>Rhabditida</taxon>
        <taxon>Rhabditina</taxon>
        <taxon>Rhabditomorpha</taxon>
        <taxon>Strongyloidea</taxon>
        <taxon>Trichostrongylidae</taxon>
        <taxon>Teladorsagia</taxon>
    </lineage>
</organism>
<proteinExistence type="predicted"/>
<dbReference type="PANTHER" id="PTHR19446">
    <property type="entry name" value="REVERSE TRANSCRIPTASES"/>
    <property type="match status" value="1"/>
</dbReference>
<dbReference type="PROSITE" id="PS50878">
    <property type="entry name" value="RT_POL"/>
    <property type="match status" value="1"/>
</dbReference>
<accession>A0A2G9U9G8</accession>
<dbReference type="AlphaFoldDB" id="A0A2G9U9G8"/>
<dbReference type="InterPro" id="IPR043502">
    <property type="entry name" value="DNA/RNA_pol_sf"/>
</dbReference>
<keyword evidence="3" id="KW-1185">Reference proteome</keyword>
<protein>
    <recommendedName>
        <fullName evidence="1">Reverse transcriptase domain-containing protein</fullName>
    </recommendedName>
</protein>
<sequence length="348" mass="40159">MYAAMIASSELQMNAGSNIDADYEELVGKITQAVKSSSIATEPARRRRISAEALQMMKKRARMKVEGRVQNEEYRTLYEAIREKLKCDYEGYRQTKLREAAKRRASLKAVERDIRLRQHIPSALKDNTEDPIPDIMWEEVENAVKQIKFGKSPGFDNIRPEHLKTGGLPLFKVLAKRFSRCCKEKRIPSAWKKSRTILLMKKGDPESLNNYRPITLLSQIYKTFTRIILNRIVRDLDMVMSREQAGFRSRYSTLDHLHVVRQLVENCGEFQIPLCVAFVDYKKAFDSVETDAILNALSRYGVDSRYVDILEELNNGCTTEIKLINDPCVHDKYKKIVGTQNVMEGRNQ</sequence>
<evidence type="ECO:0000259" key="1">
    <source>
        <dbReference type="PROSITE" id="PS50878"/>
    </source>
</evidence>
<reference evidence="2 3" key="1">
    <citation type="submission" date="2015-09" db="EMBL/GenBank/DDBJ databases">
        <title>Draft genome of the parasitic nematode Teladorsagia circumcincta isolate WARC Sus (inbred).</title>
        <authorList>
            <person name="Mitreva M."/>
        </authorList>
    </citation>
    <scope>NUCLEOTIDE SEQUENCE [LARGE SCALE GENOMIC DNA]</scope>
    <source>
        <strain evidence="2 3">S</strain>
    </source>
</reference>
<dbReference type="Proteomes" id="UP000230423">
    <property type="component" value="Unassembled WGS sequence"/>
</dbReference>
<dbReference type="Pfam" id="PF00078">
    <property type="entry name" value="RVT_1"/>
    <property type="match status" value="1"/>
</dbReference>
<evidence type="ECO:0000313" key="3">
    <source>
        <dbReference type="Proteomes" id="UP000230423"/>
    </source>
</evidence>
<dbReference type="CDD" id="cd01650">
    <property type="entry name" value="RT_nLTR_like"/>
    <property type="match status" value="1"/>
</dbReference>